<dbReference type="AlphaFoldDB" id="A0A5B7WSN8"/>
<protein>
    <submittedName>
        <fullName evidence="1">Uncharacterized protein</fullName>
    </submittedName>
</protein>
<accession>A0A5B7WSN8</accession>
<sequence length="84" mass="9854">MIQERIKAPLHQPADDRFEYLVITSFPGEPKHLARAALKEHAENGKWELVRTCRYEGGAFKYWLRRRVMRVSGTLEGSVFQRSH</sequence>
<dbReference type="Proteomes" id="UP000307000">
    <property type="component" value="Chromosome"/>
</dbReference>
<keyword evidence="2" id="KW-1185">Reference proteome</keyword>
<evidence type="ECO:0000313" key="2">
    <source>
        <dbReference type="Proteomes" id="UP000307000"/>
    </source>
</evidence>
<evidence type="ECO:0000313" key="1">
    <source>
        <dbReference type="EMBL" id="QCY47131.1"/>
    </source>
</evidence>
<gene>
    <name evidence="1" type="ORF">GcLGCM259_1400</name>
</gene>
<dbReference type="RefSeq" id="WP_138173955.1">
    <property type="nucleotide sequence ID" value="NZ_CP034412.1"/>
</dbReference>
<dbReference type="Pfam" id="PF18963">
    <property type="entry name" value="DUF5703"/>
    <property type="match status" value="1"/>
</dbReference>
<dbReference type="EMBL" id="CP034412">
    <property type="protein sequence ID" value="QCY47131.1"/>
    <property type="molecule type" value="Genomic_DNA"/>
</dbReference>
<dbReference type="KEGG" id="gcr:GcLGCM259_1400"/>
<reference evidence="1 2" key="1">
    <citation type="submission" date="2018-12" db="EMBL/GenBank/DDBJ databases">
        <title>Complete Genome Sequence of Glutamicibacter creatinolyticus strain LGCM259,isolated from an abscess of a 12-year-old mare in Italy.</title>
        <authorList>
            <person name="Santos R.G."/>
            <person name="Silva A.L."/>
            <person name="Seyffert N."/>
            <person name="Castro T.L.P."/>
            <person name="Attili A.R."/>
            <person name="Rifici C."/>
            <person name="Mazzullo G."/>
            <person name="Brenig B."/>
            <person name="Venanzi F."/>
            <person name="Azevedo V."/>
        </authorList>
    </citation>
    <scope>NUCLEOTIDE SEQUENCE [LARGE SCALE GENOMIC DNA]</scope>
    <source>
        <strain evidence="1 2">LGCM 259</strain>
    </source>
</reference>
<organism evidence="1 2">
    <name type="scientific">Glutamicibacter creatinolyticus</name>
    <dbReference type="NCBI Taxonomy" id="162496"/>
    <lineage>
        <taxon>Bacteria</taxon>
        <taxon>Bacillati</taxon>
        <taxon>Actinomycetota</taxon>
        <taxon>Actinomycetes</taxon>
        <taxon>Micrococcales</taxon>
        <taxon>Micrococcaceae</taxon>
        <taxon>Glutamicibacter</taxon>
    </lineage>
</organism>
<proteinExistence type="predicted"/>
<dbReference type="InterPro" id="IPR043758">
    <property type="entry name" value="DUF5703"/>
</dbReference>
<name>A0A5B7WSN8_9MICC</name>